<comment type="caution">
    <text evidence="4">The sequence shown here is derived from an EMBL/GenBank/DDBJ whole genome shotgun (WGS) entry which is preliminary data.</text>
</comment>
<keyword evidence="5" id="KW-1185">Reference proteome</keyword>
<evidence type="ECO:0000313" key="4">
    <source>
        <dbReference type="EMBL" id="GAA1094411.1"/>
    </source>
</evidence>
<dbReference type="SUPFAM" id="SSF52540">
    <property type="entry name" value="P-loop containing nucleoside triphosphate hydrolases"/>
    <property type="match status" value="1"/>
</dbReference>
<dbReference type="PANTHER" id="PTHR16305:SF35">
    <property type="entry name" value="TRANSCRIPTIONAL ACTIVATOR DOMAIN"/>
    <property type="match status" value="1"/>
</dbReference>
<sequence>MLIGRDAERQTLARLVGAARLSRGGALLLVGEAGIGKSALLGELAAASGGLRMLWVHGCAPEQGVAFSGLEQLVRPLRGLLDGLPAPQAEALATALALSCGPAPDRLAVHAGVLSLLTTAAAEEPVLVLVDDAHLLDQTSAAALLFVARRVAAERVAVAIASRPSGSVLLDAGLPRLTVPGLGPAEVRALLTTHTGQPVPTALAARVHAATAGNPLAVVTLARSWETVEAQTPAAPISVRGAAITGYANRALALPPRARHSLLVAALASDSGEATAALERLGLSLAEADAAETAGLVTLCPGGVTFQHPLARAAVCVVASAGQRREAHRAIAAVTSDPDRRAWHRAEGAVGLDDEVADDVAQAARRASDAGAHAVAATGYARAAALSTAGGVQARRLLAASEAAALAGQGDRAAALVERAAAVSHEPADQARIDAAQAVLEQRWGSLACSRTLAERALGILATTDPSAAVTTSADLLGAALALGDGAAADRTAVLLEWLEPHCSPEVAVRARMVGAVARERAGPGAQPVLREWLAGWAEDGRSDPFRRQERVLGTLVVQDWSGLTAPVLDRAAWLREEGLALGWAAPVLLQVARCAVAANRWPEAAEHYRAGIEAARACRQENDLALLSAGLAGLEARTGAGTCRGHAEEALRLAGADRVPLAQVWARAALGDLELGAGRADQALRHYRAVADLVAAGHFSVDLDPGPEIVDGLLRLSPAAEAAAEARRCRDAAERAGGGRLSARVARAGALTSASPAVELARALAEGDGEDRFEDSRTHLALGQALRRGRQRVAARKALRAALAGFDALGAHPWTERAAAELEATGAHAHRRGEGTIDLLTPQELQVARLLAAGRTTRQAAAALFLSPKTIEYHLRHVYTKLDVHDRSALTAALREQ</sequence>
<gene>
    <name evidence="4" type="ORF">GCM10009668_07740</name>
</gene>
<dbReference type="SMART" id="SM00382">
    <property type="entry name" value="AAA"/>
    <property type="match status" value="1"/>
</dbReference>
<evidence type="ECO:0000313" key="5">
    <source>
        <dbReference type="Proteomes" id="UP001501581"/>
    </source>
</evidence>
<feature type="domain" description="HTH luxR-type" evidence="3">
    <location>
        <begin position="834"/>
        <end position="898"/>
    </location>
</feature>
<dbReference type="CDD" id="cd06170">
    <property type="entry name" value="LuxR_C_like"/>
    <property type="match status" value="1"/>
</dbReference>
<dbReference type="SUPFAM" id="SSF46894">
    <property type="entry name" value="C-terminal effector domain of the bipartite response regulators"/>
    <property type="match status" value="1"/>
</dbReference>
<keyword evidence="1" id="KW-0547">Nucleotide-binding</keyword>
<evidence type="ECO:0000256" key="2">
    <source>
        <dbReference type="ARBA" id="ARBA00022840"/>
    </source>
</evidence>
<dbReference type="Pfam" id="PF13191">
    <property type="entry name" value="AAA_16"/>
    <property type="match status" value="1"/>
</dbReference>
<dbReference type="PROSITE" id="PS50043">
    <property type="entry name" value="HTH_LUXR_2"/>
    <property type="match status" value="1"/>
</dbReference>
<dbReference type="RefSeq" id="WP_343991552.1">
    <property type="nucleotide sequence ID" value="NZ_BAAALG010000002.1"/>
</dbReference>
<dbReference type="Gene3D" id="3.40.50.300">
    <property type="entry name" value="P-loop containing nucleotide triphosphate hydrolases"/>
    <property type="match status" value="1"/>
</dbReference>
<dbReference type="PANTHER" id="PTHR16305">
    <property type="entry name" value="TESTICULAR SOLUBLE ADENYLYL CYCLASE"/>
    <property type="match status" value="1"/>
</dbReference>
<dbReference type="Gene3D" id="1.10.10.10">
    <property type="entry name" value="Winged helix-like DNA-binding domain superfamily/Winged helix DNA-binding domain"/>
    <property type="match status" value="1"/>
</dbReference>
<dbReference type="EMBL" id="BAAALG010000002">
    <property type="protein sequence ID" value="GAA1094411.1"/>
    <property type="molecule type" value="Genomic_DNA"/>
</dbReference>
<name>A0ABN1TMP2_9ACTN</name>
<dbReference type="InterPro" id="IPR036388">
    <property type="entry name" value="WH-like_DNA-bd_sf"/>
</dbReference>
<dbReference type="InterPro" id="IPR041664">
    <property type="entry name" value="AAA_16"/>
</dbReference>
<dbReference type="Proteomes" id="UP001501581">
    <property type="component" value="Unassembled WGS sequence"/>
</dbReference>
<evidence type="ECO:0000256" key="1">
    <source>
        <dbReference type="ARBA" id="ARBA00022741"/>
    </source>
</evidence>
<accession>A0ABN1TMP2</accession>
<dbReference type="InterPro" id="IPR000792">
    <property type="entry name" value="Tscrpt_reg_LuxR_C"/>
</dbReference>
<dbReference type="InterPro" id="IPR016032">
    <property type="entry name" value="Sig_transdc_resp-reg_C-effctor"/>
</dbReference>
<proteinExistence type="predicted"/>
<keyword evidence="2" id="KW-0067">ATP-binding</keyword>
<organism evidence="4 5">
    <name type="scientific">Nocardioides dubius</name>
    <dbReference type="NCBI Taxonomy" id="317019"/>
    <lineage>
        <taxon>Bacteria</taxon>
        <taxon>Bacillati</taxon>
        <taxon>Actinomycetota</taxon>
        <taxon>Actinomycetes</taxon>
        <taxon>Propionibacteriales</taxon>
        <taxon>Nocardioidaceae</taxon>
        <taxon>Nocardioides</taxon>
    </lineage>
</organism>
<protein>
    <submittedName>
        <fullName evidence="4">LuxR family transcriptional regulator</fullName>
    </submittedName>
</protein>
<dbReference type="SMART" id="SM00421">
    <property type="entry name" value="HTH_LUXR"/>
    <property type="match status" value="1"/>
</dbReference>
<evidence type="ECO:0000259" key="3">
    <source>
        <dbReference type="PROSITE" id="PS50043"/>
    </source>
</evidence>
<dbReference type="Pfam" id="PF00196">
    <property type="entry name" value="GerE"/>
    <property type="match status" value="1"/>
</dbReference>
<reference evidence="4 5" key="1">
    <citation type="journal article" date="2019" name="Int. J. Syst. Evol. Microbiol.">
        <title>The Global Catalogue of Microorganisms (GCM) 10K type strain sequencing project: providing services to taxonomists for standard genome sequencing and annotation.</title>
        <authorList>
            <consortium name="The Broad Institute Genomics Platform"/>
            <consortium name="The Broad Institute Genome Sequencing Center for Infectious Disease"/>
            <person name="Wu L."/>
            <person name="Ma J."/>
        </authorList>
    </citation>
    <scope>NUCLEOTIDE SEQUENCE [LARGE SCALE GENOMIC DNA]</scope>
    <source>
        <strain evidence="4 5">JCM 13008</strain>
    </source>
</reference>
<dbReference type="InterPro" id="IPR027417">
    <property type="entry name" value="P-loop_NTPase"/>
</dbReference>
<dbReference type="InterPro" id="IPR003593">
    <property type="entry name" value="AAA+_ATPase"/>
</dbReference>
<dbReference type="PRINTS" id="PR00038">
    <property type="entry name" value="HTHLUXR"/>
</dbReference>